<proteinExistence type="inferred from homology"/>
<comment type="subunit">
    <text evidence="4">May function both as a monomer and a homodimer.</text>
</comment>
<feature type="binding site" evidence="17">
    <location>
        <position position="241"/>
    </location>
    <ligand>
        <name>FAD</name>
        <dbReference type="ChEBI" id="CHEBI:57692"/>
    </ligand>
</feature>
<dbReference type="KEGG" id="dpa:109544595"/>
<comment type="subcellular location">
    <subcellularLocation>
        <location evidence="2">Endoplasmic reticulum membrane</location>
        <topology evidence="2">Peripheral membrane protein</topology>
        <orientation evidence="2">Lumenal side</orientation>
    </subcellularLocation>
</comment>
<dbReference type="InterPro" id="IPR007266">
    <property type="entry name" value="Ero1"/>
</dbReference>
<feature type="binding site" evidence="17">
    <location>
        <position position="187"/>
    </location>
    <ligand>
        <name>FAD</name>
        <dbReference type="ChEBI" id="CHEBI:57692"/>
    </ligand>
</feature>
<reference evidence="20 22" key="1">
    <citation type="journal article" date="2013" name="Genome Biol.">
        <title>Draft genome of the mountain pine beetle, Dendroctonus ponderosae Hopkins, a major forest pest.</title>
        <authorList>
            <person name="Keeling C.I."/>
            <person name="Yuen M.M."/>
            <person name="Liao N.Y."/>
            <person name="Docking T.R."/>
            <person name="Chan S.K."/>
            <person name="Taylor G.A."/>
            <person name="Palmquist D.L."/>
            <person name="Jackman S.D."/>
            <person name="Nguyen A."/>
            <person name="Li M."/>
            <person name="Henderson H."/>
            <person name="Janes J.K."/>
            <person name="Zhao Y."/>
            <person name="Pandoh P."/>
            <person name="Moore R."/>
            <person name="Sperling F.A."/>
            <person name="Huber D.P."/>
            <person name="Birol I."/>
            <person name="Jones S.J."/>
            <person name="Bohlmann J."/>
        </authorList>
    </citation>
    <scope>NUCLEOTIDE SEQUENCE</scope>
</reference>
<dbReference type="PIRSF" id="PIRSF017205">
    <property type="entry name" value="ERO1"/>
    <property type="match status" value="1"/>
</dbReference>
<feature type="non-terminal residue" evidence="20">
    <location>
        <position position="1"/>
    </location>
</feature>
<evidence type="ECO:0000256" key="11">
    <source>
        <dbReference type="ARBA" id="ARBA00023002"/>
    </source>
</evidence>
<keyword evidence="22" id="KW-1185">Reference proteome</keyword>
<evidence type="ECO:0000256" key="16">
    <source>
        <dbReference type="PIRSR" id="PIRSR017205-1"/>
    </source>
</evidence>
<dbReference type="GO" id="GO:0016972">
    <property type="term" value="F:thiol oxidase activity"/>
    <property type="evidence" value="ECO:0007669"/>
    <property type="project" value="InterPro"/>
</dbReference>
<feature type="binding site" evidence="17">
    <location>
        <position position="189"/>
    </location>
    <ligand>
        <name>FAD</name>
        <dbReference type="ChEBI" id="CHEBI:57692"/>
    </ligand>
</feature>
<reference evidence="21" key="2">
    <citation type="submission" date="2024-08" db="UniProtKB">
        <authorList>
            <consortium name="EnsemblMetazoa"/>
        </authorList>
    </citation>
    <scope>IDENTIFICATION</scope>
</reference>
<dbReference type="EMBL" id="KB741277">
    <property type="protein sequence ID" value="ENN71296.1"/>
    <property type="molecule type" value="Genomic_DNA"/>
</dbReference>
<evidence type="ECO:0000256" key="17">
    <source>
        <dbReference type="PIRSR" id="PIRSR017205-2"/>
    </source>
</evidence>
<dbReference type="AlphaFoldDB" id="N6TSI6"/>
<dbReference type="EnsemblMetazoa" id="XM_019914887.1">
    <property type="protein sequence ID" value="XP_019770446.1"/>
    <property type="gene ID" value="LOC109544595"/>
</dbReference>
<evidence type="ECO:0000256" key="5">
    <source>
        <dbReference type="ARBA" id="ARBA00022448"/>
    </source>
</evidence>
<evidence type="ECO:0000256" key="19">
    <source>
        <dbReference type="SAM" id="SignalP"/>
    </source>
</evidence>
<evidence type="ECO:0000256" key="7">
    <source>
        <dbReference type="ARBA" id="ARBA00022729"/>
    </source>
</evidence>
<evidence type="ECO:0000256" key="9">
    <source>
        <dbReference type="ARBA" id="ARBA00022827"/>
    </source>
</evidence>
<name>N6TSI6_DENPD</name>
<feature type="binding site" evidence="17">
    <location>
        <position position="244"/>
    </location>
    <ligand>
        <name>FAD</name>
        <dbReference type="ChEBI" id="CHEBI:57692"/>
    </ligand>
</feature>
<dbReference type="SUPFAM" id="SSF110019">
    <property type="entry name" value="ERO1-like"/>
    <property type="match status" value="1"/>
</dbReference>
<dbReference type="GO" id="GO:0015035">
    <property type="term" value="F:protein-disulfide reductase activity"/>
    <property type="evidence" value="ECO:0007669"/>
    <property type="project" value="InterPro"/>
</dbReference>
<keyword evidence="5" id="KW-0813">Transport</keyword>
<dbReference type="OrthoDB" id="269384at2759"/>
<keyword evidence="10" id="KW-0249">Electron transport</keyword>
<dbReference type="OMA" id="CYKDRLH"/>
<comment type="cofactor">
    <cofactor evidence="1 17">
        <name>FAD</name>
        <dbReference type="ChEBI" id="CHEBI:57692"/>
    </cofactor>
</comment>
<feature type="signal peptide" evidence="19">
    <location>
        <begin position="1"/>
        <end position="21"/>
    </location>
</feature>
<dbReference type="Pfam" id="PF04137">
    <property type="entry name" value="ERO1"/>
    <property type="match status" value="1"/>
</dbReference>
<keyword evidence="15" id="KW-0676">Redox-active center</keyword>
<accession>N6TSI6</accession>
<keyword evidence="13 18" id="KW-1015">Disulfide bond</keyword>
<evidence type="ECO:0000256" key="14">
    <source>
        <dbReference type="ARBA" id="ARBA00023180"/>
    </source>
</evidence>
<keyword evidence="11" id="KW-0560">Oxidoreductase</keyword>
<feature type="disulfide bond" description="Redox-active" evidence="18">
    <location>
        <begin position="386"/>
        <end position="389"/>
    </location>
</feature>
<dbReference type="PANTHER" id="PTHR12613:SF0">
    <property type="entry name" value="ERO1-LIKE PROTEIN"/>
    <property type="match status" value="1"/>
</dbReference>
<evidence type="ECO:0000256" key="12">
    <source>
        <dbReference type="ARBA" id="ARBA00023136"/>
    </source>
</evidence>
<evidence type="ECO:0008006" key="23">
    <source>
        <dbReference type="Google" id="ProtNLM"/>
    </source>
</evidence>
<feature type="disulfide bond" description="Redox-active" evidence="18">
    <location>
        <begin position="94"/>
        <end position="99"/>
    </location>
</feature>
<evidence type="ECO:0000256" key="1">
    <source>
        <dbReference type="ARBA" id="ARBA00001974"/>
    </source>
</evidence>
<evidence type="ECO:0000256" key="4">
    <source>
        <dbReference type="ARBA" id="ARBA00011802"/>
    </source>
</evidence>
<keyword evidence="9 17" id="KW-0274">FAD</keyword>
<comment type="similarity">
    <text evidence="3">Belongs to the EROs family.</text>
</comment>
<feature type="binding site" evidence="17">
    <location>
        <position position="200"/>
    </location>
    <ligand>
        <name>FAD</name>
        <dbReference type="ChEBI" id="CHEBI:57692"/>
    </ligand>
</feature>
<evidence type="ECO:0000256" key="8">
    <source>
        <dbReference type="ARBA" id="ARBA00022824"/>
    </source>
</evidence>
<evidence type="ECO:0000313" key="20">
    <source>
        <dbReference type="EMBL" id="ENN71296.1"/>
    </source>
</evidence>
<evidence type="ECO:0000256" key="10">
    <source>
        <dbReference type="ARBA" id="ARBA00022982"/>
    </source>
</evidence>
<keyword evidence="12" id="KW-0472">Membrane</keyword>
<keyword evidence="7 19" id="KW-0732">Signal</keyword>
<dbReference type="GO" id="GO:0071949">
    <property type="term" value="F:FAD binding"/>
    <property type="evidence" value="ECO:0007669"/>
    <property type="project" value="InterPro"/>
</dbReference>
<gene>
    <name evidence="21" type="primary">109544595</name>
    <name evidence="20" type="ORF">YQE_12221</name>
</gene>
<evidence type="ECO:0000256" key="15">
    <source>
        <dbReference type="ARBA" id="ARBA00023284"/>
    </source>
</evidence>
<evidence type="ECO:0000256" key="18">
    <source>
        <dbReference type="PIRSR" id="PIRSR017205-3"/>
    </source>
</evidence>
<feature type="active site" description="Nucleophile" evidence="16">
    <location>
        <position position="386"/>
    </location>
</feature>
<evidence type="ECO:0000256" key="13">
    <source>
        <dbReference type="ARBA" id="ARBA00023157"/>
    </source>
</evidence>
<evidence type="ECO:0000256" key="2">
    <source>
        <dbReference type="ARBA" id="ARBA00004367"/>
    </source>
</evidence>
<dbReference type="HOGENOM" id="CLU_023061_2_2_1"/>
<evidence type="ECO:0000313" key="22">
    <source>
        <dbReference type="Proteomes" id="UP000019118"/>
    </source>
</evidence>
<dbReference type="PANTHER" id="PTHR12613">
    <property type="entry name" value="ERO1-RELATED"/>
    <property type="match status" value="1"/>
</dbReference>
<sequence length="458" mass="52822">MLSVNCLKVITCALIFNQCFGFFNQPQKSHEHDDCFCQLEGKIDECSCNIDTVDSFNNVKIYPRLQSLLVKDYFRFFKVNLKRPCPFWVDDGGCAMRYCHVEYCEENAIPVGLKGERTASNHNKFTAGPESCNEHQDLGYLNKTISEKAQHDMEKWAAHDDALDNFCIKDDQGEGAEYVDLLLNPERFTGYAGESAHRVWRSIYLENCFRPKETFSFNPYIQAAKLNNMCLEERAFYRAVSGLHASINIHLSAKYLLSGRNGLSLKDPNGEWGPKLDEFKRRFSPELTNGEGPNWLRNLYFVYLLELRAIAKAAPLLERENFYTGDDSEDYDTKMAIKDLLSVIKKFPEHFDETTMFRGSKEAEKLKYEFKQHFRNITRIMDCVGCDKCRLWGKLQTQGLGTALKILFSGKFDYDGSGKLVNKTDMQLQRNEIVSLLNAIGRLSTSIYKLDDFRQMIR</sequence>
<dbReference type="GO" id="GO:0005789">
    <property type="term" value="C:endoplasmic reticulum membrane"/>
    <property type="evidence" value="ECO:0007669"/>
    <property type="project" value="UniProtKB-SubCell"/>
</dbReference>
<feature type="active site" evidence="16">
    <location>
        <position position="389"/>
    </location>
</feature>
<dbReference type="Proteomes" id="UP000019118">
    <property type="component" value="Unassembled WGS sequence"/>
</dbReference>
<keyword evidence="8" id="KW-0256">Endoplasmic reticulum</keyword>
<dbReference type="InterPro" id="IPR037192">
    <property type="entry name" value="ERO1-like_sf"/>
</dbReference>
<keyword evidence="14" id="KW-0325">Glycoprotein</keyword>
<feature type="binding site" evidence="17">
    <location>
        <position position="282"/>
    </location>
    <ligand>
        <name>FAD</name>
        <dbReference type="ChEBI" id="CHEBI:57692"/>
    </ligand>
</feature>
<keyword evidence="6" id="KW-0285">Flavoprotein</keyword>
<evidence type="ECO:0000256" key="3">
    <source>
        <dbReference type="ARBA" id="ARBA00008277"/>
    </source>
</evidence>
<feature type="chain" id="PRO_5010971841" description="Ero1-like protein" evidence="19">
    <location>
        <begin position="22"/>
        <end position="458"/>
    </location>
</feature>
<protein>
    <recommendedName>
        <fullName evidence="23">Ero1-like protein</fullName>
    </recommendedName>
</protein>
<organism evidence="20">
    <name type="scientific">Dendroctonus ponderosae</name>
    <name type="common">Mountain pine beetle</name>
    <dbReference type="NCBI Taxonomy" id="77166"/>
    <lineage>
        <taxon>Eukaryota</taxon>
        <taxon>Metazoa</taxon>
        <taxon>Ecdysozoa</taxon>
        <taxon>Arthropoda</taxon>
        <taxon>Hexapoda</taxon>
        <taxon>Insecta</taxon>
        <taxon>Pterygota</taxon>
        <taxon>Neoptera</taxon>
        <taxon>Endopterygota</taxon>
        <taxon>Coleoptera</taxon>
        <taxon>Polyphaga</taxon>
        <taxon>Cucujiformia</taxon>
        <taxon>Curculionidae</taxon>
        <taxon>Scolytinae</taxon>
        <taxon>Dendroctonus</taxon>
    </lineage>
</organism>
<evidence type="ECO:0000313" key="21">
    <source>
        <dbReference type="EnsemblMetazoa" id="XP_019770446.1"/>
    </source>
</evidence>
<evidence type="ECO:0000256" key="6">
    <source>
        <dbReference type="ARBA" id="ARBA00022630"/>
    </source>
</evidence>
<dbReference type="GO" id="GO:0034975">
    <property type="term" value="P:protein folding in endoplasmic reticulum"/>
    <property type="evidence" value="ECO:0007669"/>
    <property type="project" value="InterPro"/>
</dbReference>